<keyword evidence="6 7" id="KW-0472">Membrane</keyword>
<feature type="transmembrane region" description="Helical" evidence="7">
    <location>
        <begin position="122"/>
        <end position="143"/>
    </location>
</feature>
<proteinExistence type="inferred from homology"/>
<dbReference type="InterPro" id="IPR009627">
    <property type="entry name" value="UPF0259"/>
</dbReference>
<evidence type="ECO:0000256" key="1">
    <source>
        <dbReference type="ARBA" id="ARBA00004429"/>
    </source>
</evidence>
<evidence type="ECO:0000256" key="6">
    <source>
        <dbReference type="ARBA" id="ARBA00023136"/>
    </source>
</evidence>
<reference evidence="8" key="1">
    <citation type="submission" date="2009-06" db="EMBL/GenBank/DDBJ databases">
        <title>Complete sequence of Dickeya dadantii Ech703.</title>
        <authorList>
            <consortium name="US DOE Joint Genome Institute"/>
            <person name="Lucas S."/>
            <person name="Copeland A."/>
            <person name="Lapidus A."/>
            <person name="Glavina del Rio T."/>
            <person name="Dalin E."/>
            <person name="Tice H."/>
            <person name="Bruce D."/>
            <person name="Goodwin L."/>
            <person name="Pitluck S."/>
            <person name="Chertkov O."/>
            <person name="Brettin T."/>
            <person name="Detter J.C."/>
            <person name="Han C."/>
            <person name="Larimer F."/>
            <person name="Land M."/>
            <person name="Hauser L."/>
            <person name="Kyrpides N."/>
            <person name="Mikhailova N."/>
            <person name="Balakrishnan V."/>
            <person name="Glasner J."/>
            <person name="Perna N.T."/>
        </authorList>
    </citation>
    <scope>NUCLEOTIDE SEQUENCE [LARGE SCALE GENOMIC DNA]</scope>
    <source>
        <strain evidence="8">Ech703</strain>
    </source>
</reference>
<feature type="transmembrane region" description="Helical" evidence="7">
    <location>
        <begin position="149"/>
        <end position="169"/>
    </location>
</feature>
<keyword evidence="7" id="KW-0997">Cell inner membrane</keyword>
<dbReference type="eggNOG" id="ENOG502Z96Y">
    <property type="taxonomic scope" value="Bacteria"/>
</dbReference>
<evidence type="ECO:0000256" key="2">
    <source>
        <dbReference type="ARBA" id="ARBA00005633"/>
    </source>
</evidence>
<evidence type="ECO:0000256" key="7">
    <source>
        <dbReference type="HAMAP-Rule" id="MF_01067"/>
    </source>
</evidence>
<dbReference type="EMBL" id="CP001654">
    <property type="protein sequence ID" value="ACS85731.1"/>
    <property type="molecule type" value="Genomic_DNA"/>
</dbReference>
<accession>C6C5U0</accession>
<dbReference type="STRING" id="579405.Dd703_1941"/>
<evidence type="ECO:0000256" key="5">
    <source>
        <dbReference type="ARBA" id="ARBA00022989"/>
    </source>
</evidence>
<dbReference type="Pfam" id="PF06790">
    <property type="entry name" value="UPF0259"/>
    <property type="match status" value="1"/>
</dbReference>
<dbReference type="AlphaFoldDB" id="C6C5U0"/>
<name>C6C5U0_MUSP7</name>
<feature type="transmembrane region" description="Helical" evidence="7">
    <location>
        <begin position="190"/>
        <end position="214"/>
    </location>
</feature>
<keyword evidence="4 7" id="KW-0812">Transmembrane</keyword>
<dbReference type="HAMAP" id="MF_01067">
    <property type="entry name" value="UPF0259"/>
    <property type="match status" value="1"/>
</dbReference>
<keyword evidence="9" id="KW-1185">Reference proteome</keyword>
<evidence type="ECO:0000313" key="9">
    <source>
        <dbReference type="Proteomes" id="UP000002734"/>
    </source>
</evidence>
<feature type="transmembrane region" description="Helical" evidence="7">
    <location>
        <begin position="220"/>
        <end position="242"/>
    </location>
</feature>
<evidence type="ECO:0000256" key="3">
    <source>
        <dbReference type="ARBA" id="ARBA00022475"/>
    </source>
</evidence>
<comment type="subcellular location">
    <subcellularLocation>
        <location evidence="1 7">Cell inner membrane</location>
        <topology evidence="1 7">Multi-pass membrane protein</topology>
    </subcellularLocation>
</comment>
<organism evidence="8 9">
    <name type="scientific">Musicola paradisiaca (strain Ech703)</name>
    <name type="common">Dickeya paradisiaca</name>
    <name type="synonym">Dickeya dadantii</name>
    <dbReference type="NCBI Taxonomy" id="579405"/>
    <lineage>
        <taxon>Bacteria</taxon>
        <taxon>Pseudomonadati</taxon>
        <taxon>Pseudomonadota</taxon>
        <taxon>Gammaproteobacteria</taxon>
        <taxon>Enterobacterales</taxon>
        <taxon>Pectobacteriaceae</taxon>
        <taxon>Musicola</taxon>
    </lineage>
</organism>
<dbReference type="NCBIfam" id="NF002774">
    <property type="entry name" value="PRK02868.1"/>
    <property type="match status" value="1"/>
</dbReference>
<dbReference type="GO" id="GO:0005886">
    <property type="term" value="C:plasma membrane"/>
    <property type="evidence" value="ECO:0007669"/>
    <property type="project" value="UniProtKB-SubCell"/>
</dbReference>
<gene>
    <name evidence="8" type="ordered locus">Dd703_1941</name>
</gene>
<protein>
    <recommendedName>
        <fullName evidence="7">UPF0259 membrane protein Dd703_1941</fullName>
    </recommendedName>
</protein>
<feature type="transmembrane region" description="Helical" evidence="7">
    <location>
        <begin position="90"/>
        <end position="110"/>
    </location>
</feature>
<evidence type="ECO:0000256" key="4">
    <source>
        <dbReference type="ARBA" id="ARBA00022692"/>
    </source>
</evidence>
<dbReference type="HOGENOM" id="CLU_073287_0_0_6"/>
<feature type="transmembrane region" description="Helical" evidence="7">
    <location>
        <begin position="20"/>
        <end position="42"/>
    </location>
</feature>
<keyword evidence="5 7" id="KW-1133">Transmembrane helix</keyword>
<dbReference type="KEGG" id="dda:Dd703_1941"/>
<dbReference type="RefSeq" id="WP_012765548.1">
    <property type="nucleotide sequence ID" value="NC_012880.1"/>
</dbReference>
<dbReference type="Proteomes" id="UP000002734">
    <property type="component" value="Chromosome"/>
</dbReference>
<comment type="similarity">
    <text evidence="2 7">Belongs to the UPF0259 family.</text>
</comment>
<keyword evidence="3 7" id="KW-1003">Cell membrane</keyword>
<evidence type="ECO:0000313" key="8">
    <source>
        <dbReference type="EMBL" id="ACS85731.1"/>
    </source>
</evidence>
<sequence>MPITASRLYRDTLNFTRNQFLSILLLSLLTAFIAVFLGYAFMPGSEQLQMLSNSNIDLSAIERPDIGDIIQQMSPEQQWVLLRASAAGTFSSLLGNAVLTGAMLILLHIVSAGQHTSALRAISASVPFLPRLFGLMLVCTLLIQLGMLLLVVPGILLAIAFSLSPIIAVTEKSGVFASMRASSKLAFAHFRLTTPAIILWLLVKVAVLMLIARLPTMSPTAMAIILNGISNLLSAMLLVYLFRLYMLIRS</sequence>